<evidence type="ECO:0000256" key="1">
    <source>
        <dbReference type="ARBA" id="ARBA00022729"/>
    </source>
</evidence>
<gene>
    <name evidence="5" type="ORF">METZ01_LOCUS49557</name>
</gene>
<organism evidence="5">
    <name type="scientific">marine metagenome</name>
    <dbReference type="NCBI Taxonomy" id="408172"/>
    <lineage>
        <taxon>unclassified sequences</taxon>
        <taxon>metagenomes</taxon>
        <taxon>ecological metagenomes</taxon>
    </lineage>
</organism>
<dbReference type="Gene3D" id="2.60.40.10">
    <property type="entry name" value="Immunoglobulins"/>
    <property type="match status" value="1"/>
</dbReference>
<dbReference type="GO" id="GO:0046872">
    <property type="term" value="F:metal ion binding"/>
    <property type="evidence" value="ECO:0007669"/>
    <property type="project" value="UniProtKB-KW"/>
</dbReference>
<dbReference type="Gene3D" id="3.40.50.1460">
    <property type="match status" value="1"/>
</dbReference>
<dbReference type="Gene3D" id="3.40.50.10390">
    <property type="entry name" value="Gingipain r, domain 1"/>
    <property type="match status" value="1"/>
</dbReference>
<evidence type="ECO:0000313" key="5">
    <source>
        <dbReference type="EMBL" id="SUZ96703.1"/>
    </source>
</evidence>
<feature type="domain" description="Gingipain propeptide" evidence="3">
    <location>
        <begin position="46"/>
        <end position="231"/>
    </location>
</feature>
<keyword evidence="1" id="KW-0732">Signal</keyword>
<accession>A0A381S6C6</accession>
<dbReference type="Gene3D" id="2.60.40.3800">
    <property type="match status" value="1"/>
</dbReference>
<dbReference type="InterPro" id="IPR029030">
    <property type="entry name" value="Caspase-like_dom_sf"/>
</dbReference>
<dbReference type="InterPro" id="IPR012600">
    <property type="entry name" value="Propeptide_C25"/>
</dbReference>
<dbReference type="GO" id="GO:0006508">
    <property type="term" value="P:proteolysis"/>
    <property type="evidence" value="ECO:0007669"/>
    <property type="project" value="InterPro"/>
</dbReference>
<protein>
    <recommendedName>
        <fullName evidence="6">T9SS type A sorting domain-containing protein</fullName>
    </recommendedName>
</protein>
<evidence type="ECO:0008006" key="6">
    <source>
        <dbReference type="Google" id="ProtNLM"/>
    </source>
</evidence>
<dbReference type="NCBIfam" id="TIGR04183">
    <property type="entry name" value="Por_Secre_tail"/>
    <property type="match status" value="1"/>
</dbReference>
<evidence type="ECO:0000259" key="2">
    <source>
        <dbReference type="Pfam" id="PF01364"/>
    </source>
</evidence>
<dbReference type="InterPro" id="IPR025965">
    <property type="entry name" value="FlgD/Vpr_Ig-like"/>
</dbReference>
<reference evidence="5" key="1">
    <citation type="submission" date="2018-05" db="EMBL/GenBank/DDBJ databases">
        <authorList>
            <person name="Lanie J.A."/>
            <person name="Ng W.-L."/>
            <person name="Kazmierczak K.M."/>
            <person name="Andrzejewski T.M."/>
            <person name="Davidsen T.M."/>
            <person name="Wayne K.J."/>
            <person name="Tettelin H."/>
            <person name="Glass J.I."/>
            <person name="Rusch D."/>
            <person name="Podicherti R."/>
            <person name="Tsui H.-C.T."/>
            <person name="Winkler M.E."/>
        </authorList>
    </citation>
    <scope>NUCLEOTIDE SEQUENCE</scope>
</reference>
<feature type="domain" description="FlgD/Vpr Ig-like" evidence="4">
    <location>
        <begin position="1584"/>
        <end position="1642"/>
    </location>
</feature>
<evidence type="ECO:0000259" key="3">
    <source>
        <dbReference type="Pfam" id="PF08126"/>
    </source>
</evidence>
<dbReference type="Pfam" id="PF01364">
    <property type="entry name" value="Peptidase_C25"/>
    <property type="match status" value="1"/>
</dbReference>
<dbReference type="Gene3D" id="2.60.40.4070">
    <property type="match status" value="1"/>
</dbReference>
<proteinExistence type="predicted"/>
<dbReference type="InterPro" id="IPR029031">
    <property type="entry name" value="Gingipain_N_sf"/>
</dbReference>
<dbReference type="Pfam" id="PF08126">
    <property type="entry name" value="Propeptide_C25"/>
    <property type="match status" value="1"/>
</dbReference>
<dbReference type="SUPFAM" id="SSF52129">
    <property type="entry name" value="Caspase-like"/>
    <property type="match status" value="1"/>
</dbReference>
<feature type="domain" description="Gingipain" evidence="2">
    <location>
        <begin position="244"/>
        <end position="574"/>
    </location>
</feature>
<dbReference type="InterPro" id="IPR013783">
    <property type="entry name" value="Ig-like_fold"/>
</dbReference>
<sequence>MNKKIMKKIITALFCVTFLIGSTWQGITSDTPTKTQLKLIYSDIETSKIEFLIDGFHLTPVKTPAGDMYLVKLDDGASLLLEGAPDIHKYARSIIIPDYAKMEVEVLSSEFVEYKDVHIAPSKGNLSRLVEPKDVSYTFGDVYQNDGFFPGEIVGLENPYVLRDLRGQTVVFNPIQYNPVQKILRVYQRILVEVSAAEKDNINIFERSNEEVKYPREFLNIYQNHFLNFDEDSRFTYLIDHGNMLVISYASFMDEMQPLVDWKNKKGIPTEMVDVSDIGSNSNSIQNFVSDYYNDNGLTFLLLVGDIAQIPSPSVGGSASDPTYGFILGNDSYAEVIVGRFSGSNSAQISTQVERSIEYERYPQSGFTEWYDDALGIASNQGPGFGGYDDDEFNDFLWETVLSLFTYDSYQGIYDPSGTDQQGIDAINGGISLINYTGHGSISSWGNGASLNTSQINSLENDNLLPFVITVGCNVGEFQSTNESFCEAWQRATHNGEPTGSIGHYGSTISQSWEPPMHGQYGMNLILTESYNENLTRTIGGIATNGCLYMNDAQGSQGIHETLYWTMFGDPSVPIRTAPPTIINAEFEDIIILGANTFSAYTGTEGDLVALSLSGELLAYGYTDESGTATLELGDAGDVPGELDLVITGFNYLPYESTVMVLSPDGPYLVIDNVSVNSGLDEIIEFGESVELTLALENVGNDDASDVTVTITSSDSYISITNGLGTITYIGPNETVVVSGLSFDVSTDVPDDHNFDLSCVINAGSETWESIISLIAYAPMVSVGTVAVDDENGQLDPGDTADLIVTLVNDGGAAINNVAAILNYPNDDGLIIVNDGTDELSVIPANSNGTITFNVTVADWANIGLVADFIIEISADNNYSVSDQVSLTIGLCLEDFESGDFVQYSWEFNGNAEWTISEDAYEGNYAAKSGAISHNQTSVMSVTLDVFASDEISFYYKVSSENNYDYLKFYIDGTQQGEWAGDVNWSQASFYVNAGNRTFTWEYDKDGSVSNGSDCAWVDYIIFPPSNLPTPPQMDVNPISFDVSVPIDQTLTEILSILNVGGGSVDYSINLVETTSGRINPDNGSINMEEQLALETDQDIEKKRRIAAGLEIEAAKVTSVIHTDYAPNLRATDVTIVCDGGNYQNEVSWRIVAPNGDDVASGGAPFNGDASLDGGVYTVYAEDSFGDGWNGNYLTVTGTDGTEYLYYTLANGSEGTTTFEINTPDPISWISLSQSNGSILGGDTDEIEITFDTADLEGGSMYTCDIEINSNVGLITVPVTLTVGALNITMNVDNLYDWNIVGLPLIVENADCQAVFPGSIENTLYSFDENGYGLNSELSIGNGYWLRFWEVGTSAIYGEVLASVTISLNEGWNMISGCSLPNGGWIDPLNIVIPNTLYGFGENGYFNSPSFEPGYGYWIRANAAGEIIVSGPDGNAKVVVDNTMKDANQITINGTILYFGIDIPEEKQLSYSLPPKPPVGAADVRFENNTKYAEEGGLVEVMSNRESLQIDYQINVDAGEKMQWILVDQSTGQEYELKDIGHIELDGTADSFMLKRAAELPKTFVLSQNYPNPFNPVTTINYELPEVSFVTIRVYNLVGQQVTDIVSKVKPAGYHQVMWDGKDQFGEPMASGIYIYSITAKNFHAFKKMVLMK</sequence>
<name>A0A381S6C6_9ZZZZ</name>
<dbReference type="Pfam" id="PF13860">
    <property type="entry name" value="FlgD_ig"/>
    <property type="match status" value="1"/>
</dbReference>
<dbReference type="GO" id="GO:0004197">
    <property type="term" value="F:cysteine-type endopeptidase activity"/>
    <property type="evidence" value="ECO:0007669"/>
    <property type="project" value="InterPro"/>
</dbReference>
<dbReference type="InterPro" id="IPR026444">
    <property type="entry name" value="Secre_tail"/>
</dbReference>
<dbReference type="InterPro" id="IPR038490">
    <property type="entry name" value="Gingipain_propep_sf"/>
</dbReference>
<dbReference type="GO" id="GO:0005576">
    <property type="term" value="C:extracellular region"/>
    <property type="evidence" value="ECO:0007669"/>
    <property type="project" value="UniProtKB-SubCell"/>
</dbReference>
<dbReference type="InterPro" id="IPR001769">
    <property type="entry name" value="Gingipain"/>
</dbReference>
<evidence type="ECO:0000259" key="4">
    <source>
        <dbReference type="Pfam" id="PF13860"/>
    </source>
</evidence>
<dbReference type="EMBL" id="UINC01002440">
    <property type="protein sequence ID" value="SUZ96703.1"/>
    <property type="molecule type" value="Genomic_DNA"/>
</dbReference>